<dbReference type="RefSeq" id="XP_007770313.1">
    <property type="nucleotide sequence ID" value="XM_007772123.1"/>
</dbReference>
<dbReference type="KEGG" id="cput:CONPUDRAFT_166637"/>
<accession>A0A5M3MMU3</accession>
<organism evidence="1 2">
    <name type="scientific">Coniophora puteana (strain RWD-64-598)</name>
    <name type="common">Brown rot fungus</name>
    <dbReference type="NCBI Taxonomy" id="741705"/>
    <lineage>
        <taxon>Eukaryota</taxon>
        <taxon>Fungi</taxon>
        <taxon>Dikarya</taxon>
        <taxon>Basidiomycota</taxon>
        <taxon>Agaricomycotina</taxon>
        <taxon>Agaricomycetes</taxon>
        <taxon>Agaricomycetidae</taxon>
        <taxon>Boletales</taxon>
        <taxon>Coniophorineae</taxon>
        <taxon>Coniophoraceae</taxon>
        <taxon>Coniophora</taxon>
    </lineage>
</organism>
<protein>
    <submittedName>
        <fullName evidence="1">Uncharacterized protein</fullName>
    </submittedName>
</protein>
<gene>
    <name evidence="1" type="ORF">CONPUDRAFT_166637</name>
</gene>
<reference evidence="2" key="1">
    <citation type="journal article" date="2012" name="Science">
        <title>The Paleozoic origin of enzymatic lignin decomposition reconstructed from 31 fungal genomes.</title>
        <authorList>
            <person name="Floudas D."/>
            <person name="Binder M."/>
            <person name="Riley R."/>
            <person name="Barry K."/>
            <person name="Blanchette R.A."/>
            <person name="Henrissat B."/>
            <person name="Martinez A.T."/>
            <person name="Otillar R."/>
            <person name="Spatafora J.W."/>
            <person name="Yadav J.S."/>
            <person name="Aerts A."/>
            <person name="Benoit I."/>
            <person name="Boyd A."/>
            <person name="Carlson A."/>
            <person name="Copeland A."/>
            <person name="Coutinho P.M."/>
            <person name="de Vries R.P."/>
            <person name="Ferreira P."/>
            <person name="Findley K."/>
            <person name="Foster B."/>
            <person name="Gaskell J."/>
            <person name="Glotzer D."/>
            <person name="Gorecki P."/>
            <person name="Heitman J."/>
            <person name="Hesse C."/>
            <person name="Hori C."/>
            <person name="Igarashi K."/>
            <person name="Jurgens J.A."/>
            <person name="Kallen N."/>
            <person name="Kersten P."/>
            <person name="Kohler A."/>
            <person name="Kuees U."/>
            <person name="Kumar T.K.A."/>
            <person name="Kuo A."/>
            <person name="LaButti K."/>
            <person name="Larrondo L.F."/>
            <person name="Lindquist E."/>
            <person name="Ling A."/>
            <person name="Lombard V."/>
            <person name="Lucas S."/>
            <person name="Lundell T."/>
            <person name="Martin R."/>
            <person name="McLaughlin D.J."/>
            <person name="Morgenstern I."/>
            <person name="Morin E."/>
            <person name="Murat C."/>
            <person name="Nagy L.G."/>
            <person name="Nolan M."/>
            <person name="Ohm R.A."/>
            <person name="Patyshakuliyeva A."/>
            <person name="Rokas A."/>
            <person name="Ruiz-Duenas F.J."/>
            <person name="Sabat G."/>
            <person name="Salamov A."/>
            <person name="Samejima M."/>
            <person name="Schmutz J."/>
            <person name="Slot J.C."/>
            <person name="St John F."/>
            <person name="Stenlid J."/>
            <person name="Sun H."/>
            <person name="Sun S."/>
            <person name="Syed K."/>
            <person name="Tsang A."/>
            <person name="Wiebenga A."/>
            <person name="Young D."/>
            <person name="Pisabarro A."/>
            <person name="Eastwood D.C."/>
            <person name="Martin F."/>
            <person name="Cullen D."/>
            <person name="Grigoriev I.V."/>
            <person name="Hibbett D.S."/>
        </authorList>
    </citation>
    <scope>NUCLEOTIDE SEQUENCE [LARGE SCALE GENOMIC DNA]</scope>
    <source>
        <strain evidence="2">RWD-64-598 SS2</strain>
    </source>
</reference>
<dbReference type="AlphaFoldDB" id="A0A5M3MMU3"/>
<proteinExistence type="predicted"/>
<dbReference type="Proteomes" id="UP000053558">
    <property type="component" value="Unassembled WGS sequence"/>
</dbReference>
<dbReference type="PANTHER" id="PTHR36091">
    <property type="entry name" value="ALTERED INHERITANCE OF MITOCHONDRIA PROTEIN 9, MITOCHONDRIAL"/>
    <property type="match status" value="1"/>
</dbReference>
<dbReference type="GO" id="GO:0005739">
    <property type="term" value="C:mitochondrion"/>
    <property type="evidence" value="ECO:0007669"/>
    <property type="project" value="TreeGrafter"/>
</dbReference>
<dbReference type="Gene3D" id="3.30.200.20">
    <property type="entry name" value="Phosphorylase Kinase, domain 1"/>
    <property type="match status" value="1"/>
</dbReference>
<dbReference type="GeneID" id="19205593"/>
<dbReference type="PANTHER" id="PTHR36091:SF2">
    <property type="entry name" value="AMINOGLYCOSIDE PHOSPHOTRANSFERASE DOMAIN-CONTAINING PROTEIN"/>
    <property type="match status" value="1"/>
</dbReference>
<keyword evidence="2" id="KW-1185">Reference proteome</keyword>
<name>A0A5M3MMU3_CONPW</name>
<evidence type="ECO:0000313" key="2">
    <source>
        <dbReference type="Proteomes" id="UP000053558"/>
    </source>
</evidence>
<dbReference type="InterPro" id="IPR051035">
    <property type="entry name" value="Mito_inheritance_9"/>
</dbReference>
<dbReference type="OMA" id="ESIMMSI"/>
<dbReference type="SUPFAM" id="SSF56112">
    <property type="entry name" value="Protein kinase-like (PK-like)"/>
    <property type="match status" value="1"/>
</dbReference>
<dbReference type="OrthoDB" id="2831558at2759"/>
<dbReference type="InterPro" id="IPR011009">
    <property type="entry name" value="Kinase-like_dom_sf"/>
</dbReference>
<comment type="caution">
    <text evidence="1">The sequence shown here is derived from an EMBL/GenBank/DDBJ whole genome shotgun (WGS) entry which is preliminary data.</text>
</comment>
<evidence type="ECO:0000313" key="1">
    <source>
        <dbReference type="EMBL" id="EIW80015.1"/>
    </source>
</evidence>
<dbReference type="EMBL" id="JH711580">
    <property type="protein sequence ID" value="EIW80015.1"/>
    <property type="molecule type" value="Genomic_DNA"/>
</dbReference>
<sequence length="566" mass="64863">MLDPKSLMKDLESELFNYTTGRFLANNALRLRERRRVFDIPGLFKIITKALPCKTEEIVDFRKLGEGGLNCTFLITLDTGFQLVARIPYPILIPKAYTLASEVATMDFLRFKGLPIPKVYAYSFTSKNEAEAEYILMEYAEGVDLSQIWFDLKEGEVISLMDQLAKVESTMMSMSFPAGGSIYYARDLKELSGNEGIPLEDDSEGIPLDEQIESKSLEKERFCMGPDVSVPLWYGRREQLDVFRGPYEDAKSVLVTGAKKELAYLDQFGSPRAPYQRFRREYYNYEKQPPSDHADNLRRYLCLAPSLVPDDDSLNTFCIRHPDLTDSNIKISIDSSGLQILSVLDWQHAAVLPLFLHAGMPDVIQNEEDEVSRGMTEPKLPDDFDKLPEEEQEWEMELLRRRLVHYHYNLSTAAYNRIHHKGLVYPLNTFRRRIFNHATAVWEGETIKLLYALMDMVFGWASFANDGTPCPVVFTEDEKAAAVQLYEALGNAEMGERMLMDGVGYGEETWVPAAHYEKAKAFGQEMKQMTLKACAEDEETTEETYAVIETNWPLDDMDEEELEEYK</sequence>